<dbReference type="GO" id="GO:0004222">
    <property type="term" value="F:metalloendopeptidase activity"/>
    <property type="evidence" value="ECO:0007669"/>
    <property type="project" value="TreeGrafter"/>
</dbReference>
<dbReference type="InterPro" id="IPR011055">
    <property type="entry name" value="Dup_hybrid_motif"/>
</dbReference>
<comment type="cofactor">
    <cofactor evidence="1">
        <name>Zn(2+)</name>
        <dbReference type="ChEBI" id="CHEBI:29105"/>
    </cofactor>
</comment>
<evidence type="ECO:0000256" key="6">
    <source>
        <dbReference type="ARBA" id="ARBA00023049"/>
    </source>
</evidence>
<feature type="region of interest" description="Disordered" evidence="8">
    <location>
        <begin position="1"/>
        <end position="33"/>
    </location>
</feature>
<dbReference type="Gene3D" id="2.70.70.10">
    <property type="entry name" value="Glucose Permease (Domain IIA)"/>
    <property type="match status" value="1"/>
</dbReference>
<gene>
    <name evidence="10" type="ORF">MNBD_ALPHA08-1843</name>
</gene>
<protein>
    <recommendedName>
        <fullName evidence="9">M23ase beta-sheet core domain-containing protein</fullName>
    </recommendedName>
</protein>
<dbReference type="GO" id="GO:0006508">
    <property type="term" value="P:proteolysis"/>
    <property type="evidence" value="ECO:0007669"/>
    <property type="project" value="UniProtKB-KW"/>
</dbReference>
<accession>A0A3B0S925</accession>
<proteinExistence type="predicted"/>
<evidence type="ECO:0000256" key="5">
    <source>
        <dbReference type="ARBA" id="ARBA00022833"/>
    </source>
</evidence>
<keyword evidence="2" id="KW-0645">Protease</keyword>
<organism evidence="10">
    <name type="scientific">hydrothermal vent metagenome</name>
    <dbReference type="NCBI Taxonomy" id="652676"/>
    <lineage>
        <taxon>unclassified sequences</taxon>
        <taxon>metagenomes</taxon>
        <taxon>ecological metagenomes</taxon>
    </lineage>
</organism>
<evidence type="ECO:0000256" key="8">
    <source>
        <dbReference type="SAM" id="MobiDB-lite"/>
    </source>
</evidence>
<dbReference type="InterPro" id="IPR016047">
    <property type="entry name" value="M23ase_b-sheet_dom"/>
</dbReference>
<feature type="coiled-coil region" evidence="7">
    <location>
        <begin position="165"/>
        <end position="241"/>
    </location>
</feature>
<evidence type="ECO:0000256" key="2">
    <source>
        <dbReference type="ARBA" id="ARBA00022670"/>
    </source>
</evidence>
<evidence type="ECO:0000256" key="4">
    <source>
        <dbReference type="ARBA" id="ARBA00022801"/>
    </source>
</evidence>
<sequence length="404" mass="44337">MVTAAFAQSDKTKTNDELQGLERQLEQSGQREKQISRELTALEKEAQEISARLIVLAAKSQNGETRISSGEDKIIRLDDEQKQLVAKLASRRDALGELLVGLQRLDRDPPPPLIVHPRDALAAIRSATLFGAIIPAIKAETTAIRRDLVVLKNVRASLSIAQKDLKNETVSLDSVRAELNALLERKKSFVRKTRKQLEDEKKRTASLVARAKNLTQLLARIKEEQDRAEKAKTAAARKAEAARRVRALRPKIAFSKARGKLSLPASGQILARFAQKNQLGQALQGVMLGTRKQAQVTAPAGGVVEFAGKFRSYGQLLILNVGEGYRMLLGGLGKIDVTTGQQVDAGEPVGFMGNDAARGTLIASTLDVRQPVLYIELRKNGGPVDPSAWWSPQFKRLNVKRVEN</sequence>
<evidence type="ECO:0000313" key="10">
    <source>
        <dbReference type="EMBL" id="VAV99301.1"/>
    </source>
</evidence>
<reference evidence="10" key="1">
    <citation type="submission" date="2018-06" db="EMBL/GenBank/DDBJ databases">
        <authorList>
            <person name="Zhirakovskaya E."/>
        </authorList>
    </citation>
    <scope>NUCLEOTIDE SEQUENCE</scope>
</reference>
<dbReference type="GO" id="GO:0046872">
    <property type="term" value="F:metal ion binding"/>
    <property type="evidence" value="ECO:0007669"/>
    <property type="project" value="UniProtKB-KW"/>
</dbReference>
<evidence type="ECO:0000256" key="1">
    <source>
        <dbReference type="ARBA" id="ARBA00001947"/>
    </source>
</evidence>
<keyword evidence="7" id="KW-0175">Coiled coil</keyword>
<dbReference type="SUPFAM" id="SSF51261">
    <property type="entry name" value="Duplicated hybrid motif"/>
    <property type="match status" value="1"/>
</dbReference>
<evidence type="ECO:0000256" key="3">
    <source>
        <dbReference type="ARBA" id="ARBA00022723"/>
    </source>
</evidence>
<dbReference type="AlphaFoldDB" id="A0A3B0S925"/>
<name>A0A3B0S925_9ZZZZ</name>
<keyword evidence="4" id="KW-0378">Hydrolase</keyword>
<keyword evidence="5" id="KW-0862">Zinc</keyword>
<keyword evidence="6" id="KW-0482">Metalloprotease</keyword>
<evidence type="ECO:0000256" key="7">
    <source>
        <dbReference type="SAM" id="Coils"/>
    </source>
</evidence>
<dbReference type="EMBL" id="UOEC01000161">
    <property type="protein sequence ID" value="VAV99301.1"/>
    <property type="molecule type" value="Genomic_DNA"/>
</dbReference>
<keyword evidence="3" id="KW-0479">Metal-binding</keyword>
<feature type="compositionally biased region" description="Basic and acidic residues" evidence="8">
    <location>
        <begin position="23"/>
        <end position="33"/>
    </location>
</feature>
<dbReference type="PANTHER" id="PTHR21666:SF288">
    <property type="entry name" value="CELL DIVISION PROTEIN YTFB"/>
    <property type="match status" value="1"/>
</dbReference>
<dbReference type="PANTHER" id="PTHR21666">
    <property type="entry name" value="PEPTIDASE-RELATED"/>
    <property type="match status" value="1"/>
</dbReference>
<dbReference type="Pfam" id="PF01551">
    <property type="entry name" value="Peptidase_M23"/>
    <property type="match status" value="1"/>
</dbReference>
<dbReference type="InterPro" id="IPR050570">
    <property type="entry name" value="Cell_wall_metabolism_enzyme"/>
</dbReference>
<feature type="domain" description="M23ase beta-sheet core" evidence="9">
    <location>
        <begin position="284"/>
        <end position="386"/>
    </location>
</feature>
<evidence type="ECO:0000259" key="9">
    <source>
        <dbReference type="Pfam" id="PF01551"/>
    </source>
</evidence>
<dbReference type="CDD" id="cd12797">
    <property type="entry name" value="M23_peptidase"/>
    <property type="match status" value="1"/>
</dbReference>